<feature type="region of interest" description="Disordered" evidence="6">
    <location>
        <begin position="1"/>
        <end position="57"/>
    </location>
</feature>
<proteinExistence type="predicted"/>
<keyword evidence="3 7" id="KW-0472">Membrane</keyword>
<dbReference type="GO" id="GO:0046703">
    <property type="term" value="F:natural killer cell lectin-like receptor binding"/>
    <property type="evidence" value="ECO:0007669"/>
    <property type="project" value="UniProtKB-ARBA"/>
</dbReference>
<dbReference type="InterPro" id="IPR011161">
    <property type="entry name" value="MHC_I-like_Ag-recog"/>
</dbReference>
<organism evidence="9 10">
    <name type="scientific">Sus scrofa</name>
    <name type="common">Pig</name>
    <dbReference type="NCBI Taxonomy" id="9823"/>
    <lineage>
        <taxon>Eukaryota</taxon>
        <taxon>Metazoa</taxon>
        <taxon>Chordata</taxon>
        <taxon>Craniata</taxon>
        <taxon>Vertebrata</taxon>
        <taxon>Euteleostomi</taxon>
        <taxon>Mammalia</taxon>
        <taxon>Eutheria</taxon>
        <taxon>Laurasiatheria</taxon>
        <taxon>Artiodactyla</taxon>
        <taxon>Suina</taxon>
        <taxon>Suidae</taxon>
        <taxon>Sus</taxon>
    </lineage>
</organism>
<dbReference type="InterPro" id="IPR050208">
    <property type="entry name" value="MHC_class-I_related"/>
</dbReference>
<dbReference type="AlphaFoldDB" id="A0A4X1VQD3"/>
<keyword evidence="7" id="KW-0812">Transmembrane</keyword>
<dbReference type="InterPro" id="IPR037055">
    <property type="entry name" value="MHC_I-like_Ag-recog_sf"/>
</dbReference>
<keyword evidence="2" id="KW-0732">Signal</keyword>
<reference evidence="9" key="2">
    <citation type="submission" date="2025-08" db="UniProtKB">
        <authorList>
            <consortium name="Ensembl"/>
        </authorList>
    </citation>
    <scope>IDENTIFICATION</scope>
</reference>
<name>A0A4X1VQD3_PIG</name>
<accession>A0A4X1VQD3</accession>
<dbReference type="FunFam" id="3.30.500.10:FF:000004">
    <property type="entry name" value="Retinoic acid early-inducible protein 1-beta"/>
    <property type="match status" value="1"/>
</dbReference>
<evidence type="ECO:0000256" key="6">
    <source>
        <dbReference type="SAM" id="MobiDB-lite"/>
    </source>
</evidence>
<evidence type="ECO:0000313" key="10">
    <source>
        <dbReference type="Proteomes" id="UP000314985"/>
    </source>
</evidence>
<evidence type="ECO:0000256" key="4">
    <source>
        <dbReference type="ARBA" id="ARBA00023157"/>
    </source>
</evidence>
<dbReference type="InterPro" id="IPR011162">
    <property type="entry name" value="MHC_I/II-like_Ag-recog"/>
</dbReference>
<dbReference type="Proteomes" id="UP000314985">
    <property type="component" value="Chromosome 1"/>
</dbReference>
<dbReference type="GeneID" id="100521647"/>
<dbReference type="SUPFAM" id="SSF54452">
    <property type="entry name" value="MHC antigen-recognition domain"/>
    <property type="match status" value="1"/>
</dbReference>
<keyword evidence="5" id="KW-0325">Glycoprotein</keyword>
<keyword evidence="4" id="KW-1015">Disulfide bond</keyword>
<dbReference type="Pfam" id="PF00129">
    <property type="entry name" value="MHC_I"/>
    <property type="match status" value="1"/>
</dbReference>
<dbReference type="RefSeq" id="XP_020942505.1">
    <property type="nucleotide sequence ID" value="XM_021086846.1"/>
</dbReference>
<evidence type="ECO:0000256" key="3">
    <source>
        <dbReference type="ARBA" id="ARBA00023136"/>
    </source>
</evidence>
<evidence type="ECO:0000313" key="9">
    <source>
        <dbReference type="Ensembl" id="ENSSSCP00070044281.1"/>
    </source>
</evidence>
<dbReference type="PANTHER" id="PTHR16675">
    <property type="entry name" value="MHC CLASS I-RELATED"/>
    <property type="match status" value="1"/>
</dbReference>
<dbReference type="GO" id="GO:0016020">
    <property type="term" value="C:membrane"/>
    <property type="evidence" value="ECO:0007669"/>
    <property type="project" value="UniProtKB-SubCell"/>
</dbReference>
<feature type="transmembrane region" description="Helical" evidence="7">
    <location>
        <begin position="377"/>
        <end position="397"/>
    </location>
</feature>
<protein>
    <submittedName>
        <fullName evidence="9">NKG2D ligand 4-like</fullName>
    </submittedName>
</protein>
<evidence type="ECO:0000256" key="7">
    <source>
        <dbReference type="SAM" id="Phobius"/>
    </source>
</evidence>
<reference evidence="9 10" key="1">
    <citation type="submission" date="2017-08" db="EMBL/GenBank/DDBJ databases">
        <title>USMARCv1.0.</title>
        <authorList>
            <person name="Hannum G.I."/>
            <person name="Koren S."/>
            <person name="Schroeder S.G."/>
            <person name="Chin S.C."/>
            <person name="Nonneman D.J."/>
            <person name="Becker S.A."/>
            <person name="Rosen B.D."/>
            <person name="Bickhart D.M."/>
            <person name="Putnam N.H."/>
            <person name="Green R.E."/>
            <person name="Tuggle C.K."/>
            <person name="Liu H."/>
            <person name="Rohrer G.A."/>
            <person name="Warr A."/>
            <person name="Hall R."/>
            <person name="Kim K."/>
            <person name="Hume D.A."/>
            <person name="Talbot R."/>
            <person name="Chow W."/>
            <person name="Howe K."/>
            <person name="Schwartz A.S."/>
            <person name="Watson M."/>
            <person name="Archibald A.L."/>
            <person name="Phillippy A.M."/>
            <person name="Smith T.P.L."/>
        </authorList>
    </citation>
    <scope>NUCLEOTIDE SEQUENCE [LARGE SCALE GENOMIC DNA]</scope>
</reference>
<dbReference type="PANTHER" id="PTHR16675:SF64">
    <property type="entry name" value="RETINOIC ACID EARLY TRANSCRIPT 1E"/>
    <property type="match status" value="1"/>
</dbReference>
<dbReference type="Gene3D" id="3.30.500.10">
    <property type="entry name" value="MHC class I-like antigen recognition-like"/>
    <property type="match status" value="1"/>
</dbReference>
<dbReference type="Ensembl" id="ENSSSCT00070052318.1">
    <property type="protein sequence ID" value="ENSSSCP00070044281.1"/>
    <property type="gene ID" value="ENSSSCG00070026135.1"/>
</dbReference>
<evidence type="ECO:0000259" key="8">
    <source>
        <dbReference type="Pfam" id="PF00129"/>
    </source>
</evidence>
<evidence type="ECO:0000256" key="5">
    <source>
        <dbReference type="ARBA" id="ARBA00023180"/>
    </source>
</evidence>
<comment type="subcellular location">
    <subcellularLocation>
        <location evidence="1">Membrane</location>
    </subcellularLocation>
</comment>
<dbReference type="OrthoDB" id="9531345at2759"/>
<dbReference type="KEGG" id="ssc:100521647"/>
<sequence length="403" mass="44240">MSTSNSETPTPDPSLSVVSERRDLGQGAALQPQPGTPEIERRLRGGNGNPEEGVLGTFLVDPNTYDLLTREGSTGRTHPDGDALSLREALGGPQASRAEDRAPPTAGLRAQRRGFLRLGQKTLEGTPWWKCRHSPGSFFLASLLRLLRGMSLTHTTGLLLLTLLLLLKPGETLRYAHSLCLDFAVTSQSRPGQPWCEVQGSMDTKPLLQYDSDSNQVTASDSLGKKVNGTKAWSDLTGTLGGVGRDLRTVLPDIQLGTEEARGPPRLQAKLCCQLEAERVTAASWHFSLDGQTALLLDAMDMNWTVVNPGATGIKEQWQKDQDLAEYFRKLAVGDCGHWLREFLGHWENVLEQEPTEPPLEPSDNQQLPAWIIPRSGLTVIVVLVLVIIVLIIVVVIRRCDRR</sequence>
<evidence type="ECO:0000256" key="1">
    <source>
        <dbReference type="ARBA" id="ARBA00004370"/>
    </source>
</evidence>
<feature type="domain" description="MHC class I-like antigen recognition-like" evidence="8">
    <location>
        <begin position="178"/>
        <end position="346"/>
    </location>
</feature>
<gene>
    <name evidence="9" type="primary">LOC100521647</name>
</gene>
<keyword evidence="7" id="KW-1133">Transmembrane helix</keyword>
<evidence type="ECO:0000256" key="2">
    <source>
        <dbReference type="ARBA" id="ARBA00022729"/>
    </source>
</evidence>